<feature type="domain" description="Glycosyltransferase subfamily 4-like N-terminal" evidence="4">
    <location>
        <begin position="13"/>
        <end position="171"/>
    </location>
</feature>
<dbReference type="Proteomes" id="UP000295525">
    <property type="component" value="Unassembled WGS sequence"/>
</dbReference>
<dbReference type="InterPro" id="IPR001296">
    <property type="entry name" value="Glyco_trans_1"/>
</dbReference>
<dbReference type="SUPFAM" id="SSF53756">
    <property type="entry name" value="UDP-Glycosyltransferase/glycogen phosphorylase"/>
    <property type="match status" value="1"/>
</dbReference>
<dbReference type="AlphaFoldDB" id="A0A4R3MH46"/>
<evidence type="ECO:0000256" key="2">
    <source>
        <dbReference type="ARBA" id="ARBA00022679"/>
    </source>
</evidence>
<feature type="domain" description="Glycosyl transferase family 1" evidence="3">
    <location>
        <begin position="194"/>
        <end position="344"/>
    </location>
</feature>
<dbReference type="OrthoDB" id="570545at2"/>
<accession>A0A4R3MH46</accession>
<protein>
    <submittedName>
        <fullName evidence="5">Glycosyltransferase involved in cell wall biosynthesis</fullName>
    </submittedName>
</protein>
<gene>
    <name evidence="5" type="ORF">EDC26_101209</name>
</gene>
<organism evidence="5 6">
    <name type="scientific">Paralcaligenes ureilyticus</name>
    <dbReference type="NCBI Taxonomy" id="627131"/>
    <lineage>
        <taxon>Bacteria</taxon>
        <taxon>Pseudomonadati</taxon>
        <taxon>Pseudomonadota</taxon>
        <taxon>Betaproteobacteria</taxon>
        <taxon>Burkholderiales</taxon>
        <taxon>Alcaligenaceae</taxon>
        <taxon>Paralcaligenes</taxon>
    </lineage>
</organism>
<keyword evidence="1" id="KW-0328">Glycosyltransferase</keyword>
<dbReference type="Pfam" id="PF00534">
    <property type="entry name" value="Glycos_transf_1"/>
    <property type="match status" value="1"/>
</dbReference>
<evidence type="ECO:0000313" key="6">
    <source>
        <dbReference type="Proteomes" id="UP000295525"/>
    </source>
</evidence>
<evidence type="ECO:0000313" key="5">
    <source>
        <dbReference type="EMBL" id="TCT10985.1"/>
    </source>
</evidence>
<dbReference type="EMBL" id="SMAJ01000001">
    <property type="protein sequence ID" value="TCT10985.1"/>
    <property type="molecule type" value="Genomic_DNA"/>
</dbReference>
<dbReference type="Pfam" id="PF13579">
    <property type="entry name" value="Glyco_trans_4_4"/>
    <property type="match status" value="1"/>
</dbReference>
<reference evidence="5 6" key="1">
    <citation type="submission" date="2019-03" db="EMBL/GenBank/DDBJ databases">
        <title>Genomic Encyclopedia of Type Strains, Phase IV (KMG-IV): sequencing the most valuable type-strain genomes for metagenomic binning, comparative biology and taxonomic classification.</title>
        <authorList>
            <person name="Goeker M."/>
        </authorList>
    </citation>
    <scope>NUCLEOTIDE SEQUENCE [LARGE SCALE GENOMIC DNA]</scope>
    <source>
        <strain evidence="5 6">DSM 24591</strain>
    </source>
</reference>
<keyword evidence="2 5" id="KW-0808">Transferase</keyword>
<dbReference type="InterPro" id="IPR028098">
    <property type="entry name" value="Glyco_trans_4-like_N"/>
</dbReference>
<dbReference type="PANTHER" id="PTHR12526">
    <property type="entry name" value="GLYCOSYLTRANSFERASE"/>
    <property type="match status" value="1"/>
</dbReference>
<dbReference type="RefSeq" id="WP_132579405.1">
    <property type="nucleotide sequence ID" value="NZ_SMAJ01000001.1"/>
</dbReference>
<dbReference type="PANTHER" id="PTHR12526:SF510">
    <property type="entry name" value="D-INOSITOL 3-PHOSPHATE GLYCOSYLTRANSFERASE"/>
    <property type="match status" value="1"/>
</dbReference>
<evidence type="ECO:0000259" key="3">
    <source>
        <dbReference type="Pfam" id="PF00534"/>
    </source>
</evidence>
<comment type="caution">
    <text evidence="5">The sequence shown here is derived from an EMBL/GenBank/DDBJ whole genome shotgun (WGS) entry which is preliminary data.</text>
</comment>
<dbReference type="CDD" id="cd03820">
    <property type="entry name" value="GT4_AmsD-like"/>
    <property type="match status" value="1"/>
</dbReference>
<sequence length="378" mass="41906">MKIVFLVSSMHAGGAERVAATLANAWSARGEAVTLVPTYTKKGSCFYPVSEQVDMVWLADRIRRLRLPVPAGLKKWLALRRLVREKKPDLIVSFLTNVNVVALLSTRGLGIPIIVCERTNPAFNNNVGWVLRLLRKMTYRFADLVTVQTEASVAPFQRMMPGIERLAVIPNPVPPELFDARLAACVPDVNGRLRLVAMGRLVPAKQFDLLIDAFGKIAAHRPEWDLTIWGDGPMRDALLRQIESMGLSSRIDLPGRTDTPWQQLAQAHAFVLTSRVEGFPNVLLEAMAIGLPCLAVDCPSGPREMTHNGEDALLVPLADQQALTQGLDRLLGDAALRRVLAERGSLSVRKRYGLDAVLDSWDRLMEQVGISRVRREET</sequence>
<evidence type="ECO:0000256" key="1">
    <source>
        <dbReference type="ARBA" id="ARBA00022676"/>
    </source>
</evidence>
<proteinExistence type="predicted"/>
<dbReference type="Gene3D" id="3.40.50.2000">
    <property type="entry name" value="Glycogen Phosphorylase B"/>
    <property type="match status" value="2"/>
</dbReference>
<dbReference type="GO" id="GO:0016757">
    <property type="term" value="F:glycosyltransferase activity"/>
    <property type="evidence" value="ECO:0007669"/>
    <property type="project" value="UniProtKB-KW"/>
</dbReference>
<keyword evidence="6" id="KW-1185">Reference proteome</keyword>
<evidence type="ECO:0000259" key="4">
    <source>
        <dbReference type="Pfam" id="PF13579"/>
    </source>
</evidence>
<name>A0A4R3MH46_9BURK</name>